<comment type="caution">
    <text evidence="2">The sequence shown here is derived from an EMBL/GenBank/DDBJ whole genome shotgun (WGS) entry which is preliminary data.</text>
</comment>
<dbReference type="AlphaFoldDB" id="A0A1G2UTJ1"/>
<reference evidence="2 3" key="1">
    <citation type="journal article" date="2016" name="Nat. Commun.">
        <title>Thousands of microbial genomes shed light on interconnected biogeochemical processes in an aquifer system.</title>
        <authorList>
            <person name="Anantharaman K."/>
            <person name="Brown C.T."/>
            <person name="Hug L.A."/>
            <person name="Sharon I."/>
            <person name="Castelle C.J."/>
            <person name="Probst A.J."/>
            <person name="Thomas B.C."/>
            <person name="Singh A."/>
            <person name="Wilkins M.J."/>
            <person name="Karaoz U."/>
            <person name="Brodie E.L."/>
            <person name="Williams K.H."/>
            <person name="Hubbard S.S."/>
            <person name="Banfield J.F."/>
        </authorList>
    </citation>
    <scope>NUCLEOTIDE SEQUENCE [LARGE SCALE GENOMIC DNA]</scope>
</reference>
<organism evidence="2 3">
    <name type="scientific">Candidatus Zambryskibacteria bacterium RIFCSPLOWO2_12_FULL_39_16</name>
    <dbReference type="NCBI Taxonomy" id="1802775"/>
    <lineage>
        <taxon>Bacteria</taxon>
        <taxon>Candidatus Zambryskiibacteriota</taxon>
    </lineage>
</organism>
<keyword evidence="1" id="KW-0812">Transmembrane</keyword>
<gene>
    <name evidence="2" type="ORF">A3G46_00730</name>
</gene>
<dbReference type="InterPro" id="IPR012902">
    <property type="entry name" value="N_methyl_site"/>
</dbReference>
<name>A0A1G2UTJ1_9BACT</name>
<proteinExistence type="predicted"/>
<dbReference type="NCBIfam" id="TIGR02532">
    <property type="entry name" value="IV_pilin_GFxxxE"/>
    <property type="match status" value="1"/>
</dbReference>
<evidence type="ECO:0000313" key="2">
    <source>
        <dbReference type="EMBL" id="OHB12704.1"/>
    </source>
</evidence>
<keyword evidence="1" id="KW-1133">Transmembrane helix</keyword>
<dbReference type="Pfam" id="PF07963">
    <property type="entry name" value="N_methyl"/>
    <property type="match status" value="1"/>
</dbReference>
<evidence type="ECO:0008006" key="4">
    <source>
        <dbReference type="Google" id="ProtNLM"/>
    </source>
</evidence>
<protein>
    <recommendedName>
        <fullName evidence="4">Type II secretion system protein J</fullName>
    </recommendedName>
</protein>
<keyword evidence="1" id="KW-0472">Membrane</keyword>
<evidence type="ECO:0000256" key="1">
    <source>
        <dbReference type="SAM" id="Phobius"/>
    </source>
</evidence>
<feature type="transmembrane region" description="Helical" evidence="1">
    <location>
        <begin position="12"/>
        <end position="32"/>
    </location>
</feature>
<evidence type="ECO:0000313" key="3">
    <source>
        <dbReference type="Proteomes" id="UP000177276"/>
    </source>
</evidence>
<sequence length="204" mass="22506">MKIFNKKGFTLTEIIVVVAISSVIFIAVFNFGNSIFSFNSNAQKNLSAQTDARRVLKNMVKELRSASPSSLGSYTISLASTTGITFFSNIDSDPYKEQIRYFLSDKDLKRGIIKPSGSPLSYNSANEQISTLVTGINNGVSPIFEYFDSSYTGTSTPLVQPVQITQVRLVRVTLKIEEDTNPTKTIGPVIVTSQVFLRNLKDNL</sequence>
<dbReference type="EMBL" id="MHWS01000005">
    <property type="protein sequence ID" value="OHB12704.1"/>
    <property type="molecule type" value="Genomic_DNA"/>
</dbReference>
<dbReference type="Proteomes" id="UP000177276">
    <property type="component" value="Unassembled WGS sequence"/>
</dbReference>
<accession>A0A1G2UTJ1</accession>